<dbReference type="eggNOG" id="COG2862">
    <property type="taxonomic scope" value="Bacteria"/>
</dbReference>
<sequence>MDESSSSKPTKTNKIESVLECFIFNGRWLIAPFFVGLLFAVIVLLIKFFKQLYYMGSSVFSASNQDMLVAILTLVDTTLLAGLLMIVIFSGYESFVSKLKTNNHEDRPAWMGKVGFSGLKMKLISAIVAISAVELLKVFLNSAQYSSDQLIFKIVIHLTFVVSGVLFAFTDYLNCKTSSH</sequence>
<evidence type="ECO:0000256" key="7">
    <source>
        <dbReference type="HAMAP-Rule" id="MF_00143"/>
    </source>
</evidence>
<evidence type="ECO:0000256" key="1">
    <source>
        <dbReference type="ARBA" id="ARBA00004651"/>
    </source>
</evidence>
<dbReference type="Proteomes" id="UP000006843">
    <property type="component" value="Chromosome I"/>
</dbReference>
<dbReference type="GO" id="GO:0005886">
    <property type="term" value="C:plasma membrane"/>
    <property type="evidence" value="ECO:0007669"/>
    <property type="project" value="UniProtKB-SubCell"/>
</dbReference>
<evidence type="ECO:0000313" key="8">
    <source>
        <dbReference type="EMBL" id="CAI86425.1"/>
    </source>
</evidence>
<dbReference type="PATRIC" id="fig|326442.8.peg.1304"/>
<proteinExistence type="inferred from homology"/>
<keyword evidence="4 7" id="KW-0812">Transmembrane</keyword>
<dbReference type="InterPro" id="IPR020761">
    <property type="entry name" value="UPF0114_bac"/>
</dbReference>
<dbReference type="PANTHER" id="PTHR38596">
    <property type="entry name" value="UPF0114 PROTEIN YQHA"/>
    <property type="match status" value="1"/>
</dbReference>
<accession>Q3IL27</accession>
<dbReference type="Pfam" id="PF03350">
    <property type="entry name" value="UPF0114"/>
    <property type="match status" value="1"/>
</dbReference>
<keyword evidence="9" id="KW-1185">Reference proteome</keyword>
<evidence type="ECO:0000256" key="4">
    <source>
        <dbReference type="ARBA" id="ARBA00022692"/>
    </source>
</evidence>
<dbReference type="STRING" id="326442.PSHAa1350"/>
<dbReference type="HAMAP" id="MF_00143">
    <property type="entry name" value="UPF0114"/>
    <property type="match status" value="1"/>
</dbReference>
<dbReference type="PANTHER" id="PTHR38596:SF1">
    <property type="entry name" value="UPF0114 PROTEIN YQHA"/>
    <property type="match status" value="1"/>
</dbReference>
<feature type="transmembrane region" description="Helical" evidence="7">
    <location>
        <begin position="28"/>
        <end position="46"/>
    </location>
</feature>
<feature type="transmembrane region" description="Helical" evidence="7">
    <location>
        <begin position="67"/>
        <end position="92"/>
    </location>
</feature>
<keyword evidence="6 7" id="KW-0472">Membrane</keyword>
<keyword evidence="3 7" id="KW-1003">Cell membrane</keyword>
<name>Q3IL27_PSET1</name>
<dbReference type="NCBIfam" id="TIGR00645">
    <property type="entry name" value="HI0507"/>
    <property type="match status" value="1"/>
</dbReference>
<reference evidence="8 9" key="1">
    <citation type="journal article" date="2005" name="Genome Res.">
        <title>Coping with cold: the genome of the versatile marine Antarctica bacterium Pseudoalteromonas haloplanktis TAC125.</title>
        <authorList>
            <person name="Medigue C."/>
            <person name="Krin E."/>
            <person name="Pascal G."/>
            <person name="Barbe V."/>
            <person name="Bernsel A."/>
            <person name="Bertin P."/>
            <person name="Cheung F."/>
            <person name="Cruveiller S."/>
            <person name="Damico S."/>
            <person name="Duilio A."/>
            <person name="Fang G."/>
            <person name="Feller G."/>
            <person name="Mangenot S."/>
            <person name="Marino G."/>
            <person name="Nilsson J."/>
            <person name="Parilli E."/>
            <person name="Rocha E."/>
            <person name="Rouy Z."/>
            <person name="Sekowska A."/>
            <person name="Tutino M.L."/>
            <person name="Vallenet D."/>
            <person name="von Heijne G."/>
            <person name="Danchin A."/>
        </authorList>
    </citation>
    <scope>NUCLEOTIDE SEQUENCE [LARGE SCALE GENOMIC DNA]</scope>
    <source>
        <strain evidence="9">TAC 125</strain>
    </source>
</reference>
<comment type="subcellular location">
    <subcellularLocation>
        <location evidence="1 7">Cell membrane</location>
        <topology evidence="1 7">Multi-pass membrane protein</topology>
    </subcellularLocation>
</comment>
<dbReference type="AlphaFoldDB" id="Q3IL27"/>
<evidence type="ECO:0000256" key="2">
    <source>
        <dbReference type="ARBA" id="ARBA00005774"/>
    </source>
</evidence>
<feature type="transmembrane region" description="Helical" evidence="7">
    <location>
        <begin position="150"/>
        <end position="170"/>
    </location>
</feature>
<feature type="transmembrane region" description="Helical" evidence="7">
    <location>
        <begin position="123"/>
        <end position="143"/>
    </location>
</feature>
<evidence type="ECO:0000313" key="9">
    <source>
        <dbReference type="Proteomes" id="UP000006843"/>
    </source>
</evidence>
<dbReference type="InterPro" id="IPR005134">
    <property type="entry name" value="UPF0114"/>
</dbReference>
<protein>
    <recommendedName>
        <fullName evidence="7">UPF0114 protein PSHAa1350</fullName>
    </recommendedName>
</protein>
<dbReference type="KEGG" id="pha:PSHAa1350"/>
<organism evidence="8 9">
    <name type="scientific">Pseudoalteromonas translucida (strain TAC 125)</name>
    <dbReference type="NCBI Taxonomy" id="326442"/>
    <lineage>
        <taxon>Bacteria</taxon>
        <taxon>Pseudomonadati</taxon>
        <taxon>Pseudomonadota</taxon>
        <taxon>Gammaproteobacteria</taxon>
        <taxon>Alteromonadales</taxon>
        <taxon>Pseudoalteromonadaceae</taxon>
        <taxon>Pseudoalteromonas</taxon>
    </lineage>
</organism>
<evidence type="ECO:0000256" key="5">
    <source>
        <dbReference type="ARBA" id="ARBA00022989"/>
    </source>
</evidence>
<comment type="similarity">
    <text evidence="2 7">Belongs to the UPF0114 family.</text>
</comment>
<evidence type="ECO:0000256" key="3">
    <source>
        <dbReference type="ARBA" id="ARBA00022475"/>
    </source>
</evidence>
<gene>
    <name evidence="8" type="ordered locus">PSHAa1350</name>
</gene>
<evidence type="ECO:0000256" key="6">
    <source>
        <dbReference type="ARBA" id="ARBA00023136"/>
    </source>
</evidence>
<dbReference type="EMBL" id="CR954246">
    <property type="protein sequence ID" value="CAI86425.1"/>
    <property type="molecule type" value="Genomic_DNA"/>
</dbReference>
<dbReference type="HOGENOM" id="CLU_097887_1_0_6"/>
<keyword evidence="5 7" id="KW-1133">Transmembrane helix</keyword>
<dbReference type="BioCyc" id="PHAL326442:PSHA_RS06635-MONOMER"/>